<proteinExistence type="inferred from homology"/>
<evidence type="ECO:0000256" key="4">
    <source>
        <dbReference type="ARBA" id="ARBA00022679"/>
    </source>
</evidence>
<dbReference type="AlphaFoldDB" id="A0A4S4KEY9"/>
<name>A0A4S4KEY9_9APHY</name>
<feature type="transmembrane region" description="Helical" evidence="8">
    <location>
        <begin position="82"/>
        <end position="103"/>
    </location>
</feature>
<keyword evidence="6 8" id="KW-1133">Transmembrane helix</keyword>
<comment type="subcellular location">
    <subcellularLocation>
        <location evidence="2">Membrane</location>
        <topology evidence="2">Multi-pass membrane protein</topology>
    </subcellularLocation>
</comment>
<dbReference type="Proteomes" id="UP000309038">
    <property type="component" value="Unassembled WGS sequence"/>
</dbReference>
<keyword evidence="7 8" id="KW-0472">Membrane</keyword>
<dbReference type="PANTHER" id="PTHR11048">
    <property type="entry name" value="PRENYLTRANSFERASES"/>
    <property type="match status" value="1"/>
</dbReference>
<evidence type="ECO:0000256" key="1">
    <source>
        <dbReference type="ARBA" id="ARBA00001946"/>
    </source>
</evidence>
<reference evidence="9 10" key="1">
    <citation type="submission" date="2019-02" db="EMBL/GenBank/DDBJ databases">
        <title>Genome sequencing of the rare red list fungi Phlebia centrifuga.</title>
        <authorList>
            <person name="Buettner E."/>
            <person name="Kellner H."/>
        </authorList>
    </citation>
    <scope>NUCLEOTIDE SEQUENCE [LARGE SCALE GENOMIC DNA]</scope>
    <source>
        <strain evidence="9 10">DSM 108282</strain>
    </source>
</reference>
<evidence type="ECO:0000256" key="6">
    <source>
        <dbReference type="ARBA" id="ARBA00022989"/>
    </source>
</evidence>
<evidence type="ECO:0000313" key="10">
    <source>
        <dbReference type="Proteomes" id="UP000309038"/>
    </source>
</evidence>
<feature type="transmembrane region" description="Helical" evidence="8">
    <location>
        <begin position="138"/>
        <end position="162"/>
    </location>
</feature>
<evidence type="ECO:0000256" key="2">
    <source>
        <dbReference type="ARBA" id="ARBA00004141"/>
    </source>
</evidence>
<dbReference type="Gene3D" id="1.20.120.1780">
    <property type="entry name" value="UbiA prenyltransferase"/>
    <property type="match status" value="1"/>
</dbReference>
<comment type="cofactor">
    <cofactor evidence="1">
        <name>Mg(2+)</name>
        <dbReference type="ChEBI" id="CHEBI:18420"/>
    </cofactor>
</comment>
<feature type="transmembrane region" description="Helical" evidence="8">
    <location>
        <begin position="183"/>
        <end position="205"/>
    </location>
</feature>
<evidence type="ECO:0000256" key="3">
    <source>
        <dbReference type="ARBA" id="ARBA00005985"/>
    </source>
</evidence>
<dbReference type="InterPro" id="IPR039653">
    <property type="entry name" value="Prenyltransferase"/>
</dbReference>
<evidence type="ECO:0000256" key="7">
    <source>
        <dbReference type="ARBA" id="ARBA00023136"/>
    </source>
</evidence>
<protein>
    <submittedName>
        <fullName evidence="9">Uncharacterized protein</fullName>
    </submittedName>
</protein>
<dbReference type="PANTHER" id="PTHR11048:SF28">
    <property type="entry name" value="4-HYDROXYBENZOATE POLYPRENYLTRANSFERASE, MITOCHONDRIAL"/>
    <property type="match status" value="1"/>
</dbReference>
<dbReference type="GO" id="GO:0016765">
    <property type="term" value="F:transferase activity, transferring alkyl or aryl (other than methyl) groups"/>
    <property type="evidence" value="ECO:0007669"/>
    <property type="project" value="InterPro"/>
</dbReference>
<feature type="transmembrane region" description="Helical" evidence="8">
    <location>
        <begin position="243"/>
        <end position="263"/>
    </location>
</feature>
<accession>A0A4S4KEY9</accession>
<gene>
    <name evidence="9" type="ORF">EW026_g5165</name>
</gene>
<dbReference type="EMBL" id="SGPJ01000214">
    <property type="protein sequence ID" value="THG96721.1"/>
    <property type="molecule type" value="Genomic_DNA"/>
</dbReference>
<feature type="transmembrane region" description="Helical" evidence="8">
    <location>
        <begin position="49"/>
        <end position="70"/>
    </location>
</feature>
<keyword evidence="4" id="KW-0808">Transferase</keyword>
<keyword evidence="5 8" id="KW-0812">Transmembrane</keyword>
<evidence type="ECO:0000256" key="8">
    <source>
        <dbReference type="SAM" id="Phobius"/>
    </source>
</evidence>
<dbReference type="FunFam" id="1.20.120.1780:FF:000001">
    <property type="entry name" value="4-hydroxybenzoate octaprenyltransferase"/>
    <property type="match status" value="1"/>
</dbReference>
<dbReference type="Pfam" id="PF01040">
    <property type="entry name" value="UbiA"/>
    <property type="match status" value="1"/>
</dbReference>
<keyword evidence="10" id="KW-1185">Reference proteome</keyword>
<feature type="transmembrane region" description="Helical" evidence="8">
    <location>
        <begin position="211"/>
        <end position="231"/>
    </location>
</feature>
<dbReference type="InterPro" id="IPR000537">
    <property type="entry name" value="UbiA_prenyltransferase"/>
</dbReference>
<evidence type="ECO:0000313" key="9">
    <source>
        <dbReference type="EMBL" id="THG96721.1"/>
    </source>
</evidence>
<sequence>MFLPSTHSFPFKMSSQLEKHIYATEERNTPSDAWHNTIFSYIQLSRLHLFPLGTIFVFWPFAWGILIASTNRESHPQPIPSIAVATFAFGGIATLLHSAACILSDICDKDFDSQVGFAINFGIFAAWANSATDDSFHVMLPAFVTFAALICWSIFYDTIYAWQDRVDDAKAGVKSTALLFGNHVRPVLSVFAVTFVSLMLLAGTINGNSAWYFFISCGGAACHLIWQLVTWDNADNADCAAKFASNGNLGLIVWVGLVADYMMRLRALY</sequence>
<organism evidence="9 10">
    <name type="scientific">Hermanssonia centrifuga</name>
    <dbReference type="NCBI Taxonomy" id="98765"/>
    <lineage>
        <taxon>Eukaryota</taxon>
        <taxon>Fungi</taxon>
        <taxon>Dikarya</taxon>
        <taxon>Basidiomycota</taxon>
        <taxon>Agaricomycotina</taxon>
        <taxon>Agaricomycetes</taxon>
        <taxon>Polyporales</taxon>
        <taxon>Meruliaceae</taxon>
        <taxon>Hermanssonia</taxon>
    </lineage>
</organism>
<comment type="caution">
    <text evidence="9">The sequence shown here is derived from an EMBL/GenBank/DDBJ whole genome shotgun (WGS) entry which is preliminary data.</text>
</comment>
<evidence type="ECO:0000256" key="5">
    <source>
        <dbReference type="ARBA" id="ARBA00022692"/>
    </source>
</evidence>
<dbReference type="GO" id="GO:0006744">
    <property type="term" value="P:ubiquinone biosynthetic process"/>
    <property type="evidence" value="ECO:0007669"/>
    <property type="project" value="TreeGrafter"/>
</dbReference>
<comment type="similarity">
    <text evidence="3">Belongs to the UbiA prenyltransferase family.</text>
</comment>
<dbReference type="GO" id="GO:0005743">
    <property type="term" value="C:mitochondrial inner membrane"/>
    <property type="evidence" value="ECO:0007669"/>
    <property type="project" value="TreeGrafter"/>
</dbReference>